<reference evidence="1 2" key="1">
    <citation type="journal article" date="2022" name="Nat. Ecol. Evol.">
        <title>A masculinizing supergene underlies an exaggerated male reproductive morph in a spider.</title>
        <authorList>
            <person name="Hendrickx F."/>
            <person name="De Corte Z."/>
            <person name="Sonet G."/>
            <person name="Van Belleghem S.M."/>
            <person name="Kostlbacher S."/>
            <person name="Vangestel C."/>
        </authorList>
    </citation>
    <scope>NUCLEOTIDE SEQUENCE [LARGE SCALE GENOMIC DNA]</scope>
    <source>
        <strain evidence="1">W744_W776</strain>
    </source>
</reference>
<keyword evidence="2" id="KW-1185">Reference proteome</keyword>
<dbReference type="AlphaFoldDB" id="A0AAV6VIT4"/>
<accession>A0AAV6VIT4</accession>
<dbReference type="Proteomes" id="UP000827092">
    <property type="component" value="Unassembled WGS sequence"/>
</dbReference>
<organism evidence="1 2">
    <name type="scientific">Oedothorax gibbosus</name>
    <dbReference type="NCBI Taxonomy" id="931172"/>
    <lineage>
        <taxon>Eukaryota</taxon>
        <taxon>Metazoa</taxon>
        <taxon>Ecdysozoa</taxon>
        <taxon>Arthropoda</taxon>
        <taxon>Chelicerata</taxon>
        <taxon>Arachnida</taxon>
        <taxon>Araneae</taxon>
        <taxon>Araneomorphae</taxon>
        <taxon>Entelegynae</taxon>
        <taxon>Araneoidea</taxon>
        <taxon>Linyphiidae</taxon>
        <taxon>Erigoninae</taxon>
        <taxon>Oedothorax</taxon>
    </lineage>
</organism>
<dbReference type="EMBL" id="JAFNEN010000066">
    <property type="protein sequence ID" value="KAG8196634.1"/>
    <property type="molecule type" value="Genomic_DNA"/>
</dbReference>
<proteinExistence type="predicted"/>
<evidence type="ECO:0000313" key="2">
    <source>
        <dbReference type="Proteomes" id="UP000827092"/>
    </source>
</evidence>
<evidence type="ECO:0000313" key="1">
    <source>
        <dbReference type="EMBL" id="KAG8196634.1"/>
    </source>
</evidence>
<protein>
    <submittedName>
        <fullName evidence="1">Uncharacterized protein</fullName>
    </submittedName>
</protein>
<gene>
    <name evidence="1" type="ORF">JTE90_006544</name>
</gene>
<comment type="caution">
    <text evidence="1">The sequence shown here is derived from an EMBL/GenBank/DDBJ whole genome shotgun (WGS) entry which is preliminary data.</text>
</comment>
<name>A0AAV6VIT4_9ARAC</name>
<sequence length="70" mass="8808">MLQQEEDIDEKQSYIYFDKNDEDKGIDIEELQYPRIWEINRVSKNERFLSRKGIEEFDLDWWICFLIWFP</sequence>